<dbReference type="EMBL" id="JOOZ01000008">
    <property type="protein sequence ID" value="OUL67436.1"/>
    <property type="molecule type" value="Genomic_DNA"/>
</dbReference>
<reference evidence="1 2" key="1">
    <citation type="submission" date="2014-06" db="EMBL/GenBank/DDBJ databases">
        <authorList>
            <person name="Ju J."/>
            <person name="Zhang J."/>
        </authorList>
    </citation>
    <scope>NUCLEOTIDE SEQUENCE [LARGE SCALE GENOMIC DNA]</scope>
    <source>
        <strain evidence="1">DmL_050</strain>
    </source>
</reference>
<evidence type="ECO:0000313" key="2">
    <source>
        <dbReference type="Proteomes" id="UP000195072"/>
    </source>
</evidence>
<organism evidence="1 2">
    <name type="scientific">Acetobacter senegalensis</name>
    <dbReference type="NCBI Taxonomy" id="446692"/>
    <lineage>
        <taxon>Bacteria</taxon>
        <taxon>Pseudomonadati</taxon>
        <taxon>Pseudomonadota</taxon>
        <taxon>Alphaproteobacteria</taxon>
        <taxon>Acetobacterales</taxon>
        <taxon>Acetobacteraceae</taxon>
        <taxon>Acetobacter</taxon>
    </lineage>
</organism>
<sequence length="77" mass="8395">MGVNGRLNLGQIGVQKSKNLIGRDCWFRAVARLAALLAARSSERSVMVVSSSPRVSWQRLGQKSAMHIQKSEIATSV</sequence>
<evidence type="ECO:0000313" key="1">
    <source>
        <dbReference type="EMBL" id="OUL67436.1"/>
    </source>
</evidence>
<protein>
    <submittedName>
        <fullName evidence="1">Uncharacterized protein</fullName>
    </submittedName>
</protein>
<dbReference type="AlphaFoldDB" id="A0A252EM08"/>
<gene>
    <name evidence="1" type="ORF">HK16_18295</name>
</gene>
<comment type="caution">
    <text evidence="1">The sequence shown here is derived from an EMBL/GenBank/DDBJ whole genome shotgun (WGS) entry which is preliminary data.</text>
</comment>
<proteinExistence type="predicted"/>
<dbReference type="Proteomes" id="UP000195072">
    <property type="component" value="Unassembled WGS sequence"/>
</dbReference>
<accession>A0A252EM08</accession>
<name>A0A252EM08_9PROT</name>